<name>A0A5N6KAM5_MONLA</name>
<sequence>MSLLSYYSRYATAQLCMYQSIYAALYPFPYRVYLHTFVIINHSSRFIRKSSFIFSILSPSPPSPPSPPPPKLSLARVQAIPKSAK</sequence>
<organism evidence="1 2">
    <name type="scientific">Monilinia laxa</name>
    <name type="common">Brown rot fungus</name>
    <name type="synonym">Sclerotinia laxa</name>
    <dbReference type="NCBI Taxonomy" id="61186"/>
    <lineage>
        <taxon>Eukaryota</taxon>
        <taxon>Fungi</taxon>
        <taxon>Dikarya</taxon>
        <taxon>Ascomycota</taxon>
        <taxon>Pezizomycotina</taxon>
        <taxon>Leotiomycetes</taxon>
        <taxon>Helotiales</taxon>
        <taxon>Sclerotiniaceae</taxon>
        <taxon>Monilinia</taxon>
    </lineage>
</organism>
<keyword evidence="2" id="KW-1185">Reference proteome</keyword>
<comment type="caution">
    <text evidence="1">The sequence shown here is derived from an EMBL/GenBank/DDBJ whole genome shotgun (WGS) entry which is preliminary data.</text>
</comment>
<dbReference type="AlphaFoldDB" id="A0A5N6KAM5"/>
<gene>
    <name evidence="1" type="ORF">EYC80_000440</name>
</gene>
<proteinExistence type="predicted"/>
<accession>A0A5N6KAM5</accession>
<protein>
    <submittedName>
        <fullName evidence="1">Uncharacterized protein</fullName>
    </submittedName>
</protein>
<dbReference type="Proteomes" id="UP000326757">
    <property type="component" value="Unassembled WGS sequence"/>
</dbReference>
<evidence type="ECO:0000313" key="2">
    <source>
        <dbReference type="Proteomes" id="UP000326757"/>
    </source>
</evidence>
<evidence type="ECO:0000313" key="1">
    <source>
        <dbReference type="EMBL" id="KAB8300223.1"/>
    </source>
</evidence>
<reference evidence="1 2" key="1">
    <citation type="submission" date="2019-06" db="EMBL/GenBank/DDBJ databases">
        <title>Genome Sequence of the Brown Rot Fungal Pathogen Monilinia laxa.</title>
        <authorList>
            <person name="De Miccolis Angelini R.M."/>
            <person name="Landi L."/>
            <person name="Abate D."/>
            <person name="Pollastro S."/>
            <person name="Romanazzi G."/>
            <person name="Faretra F."/>
        </authorList>
    </citation>
    <scope>NUCLEOTIDE SEQUENCE [LARGE SCALE GENOMIC DNA]</scope>
    <source>
        <strain evidence="1 2">Mlax316</strain>
    </source>
</reference>
<dbReference type="EMBL" id="VIGI01000005">
    <property type="protein sequence ID" value="KAB8300223.1"/>
    <property type="molecule type" value="Genomic_DNA"/>
</dbReference>